<gene>
    <name evidence="1" type="ORF">AVEN_176739_1</name>
</gene>
<evidence type="ECO:0000313" key="2">
    <source>
        <dbReference type="Proteomes" id="UP000499080"/>
    </source>
</evidence>
<organism evidence="1 2">
    <name type="scientific">Araneus ventricosus</name>
    <name type="common">Orbweaver spider</name>
    <name type="synonym">Epeira ventricosa</name>
    <dbReference type="NCBI Taxonomy" id="182803"/>
    <lineage>
        <taxon>Eukaryota</taxon>
        <taxon>Metazoa</taxon>
        <taxon>Ecdysozoa</taxon>
        <taxon>Arthropoda</taxon>
        <taxon>Chelicerata</taxon>
        <taxon>Arachnida</taxon>
        <taxon>Araneae</taxon>
        <taxon>Araneomorphae</taxon>
        <taxon>Entelegynae</taxon>
        <taxon>Araneoidea</taxon>
        <taxon>Araneidae</taxon>
        <taxon>Araneus</taxon>
    </lineage>
</organism>
<keyword evidence="2" id="KW-1185">Reference proteome</keyword>
<dbReference type="AlphaFoldDB" id="A0A4Y2S1D9"/>
<comment type="caution">
    <text evidence="1">The sequence shown here is derived from an EMBL/GenBank/DDBJ whole genome shotgun (WGS) entry which is preliminary data.</text>
</comment>
<name>A0A4Y2S1D9_ARAVE</name>
<protein>
    <submittedName>
        <fullName evidence="1">Uncharacterized protein</fullName>
    </submittedName>
</protein>
<evidence type="ECO:0000313" key="1">
    <source>
        <dbReference type="EMBL" id="GBN81968.1"/>
    </source>
</evidence>
<proteinExistence type="predicted"/>
<dbReference type="EMBL" id="BGPR01019450">
    <property type="protein sequence ID" value="GBN81968.1"/>
    <property type="molecule type" value="Genomic_DNA"/>
</dbReference>
<reference evidence="1 2" key="1">
    <citation type="journal article" date="2019" name="Sci. Rep.">
        <title>Orb-weaving spider Araneus ventricosus genome elucidates the spidroin gene catalogue.</title>
        <authorList>
            <person name="Kono N."/>
            <person name="Nakamura H."/>
            <person name="Ohtoshi R."/>
            <person name="Moran D.A.P."/>
            <person name="Shinohara A."/>
            <person name="Yoshida Y."/>
            <person name="Fujiwara M."/>
            <person name="Mori M."/>
            <person name="Tomita M."/>
            <person name="Arakawa K."/>
        </authorList>
    </citation>
    <scope>NUCLEOTIDE SEQUENCE [LARGE SCALE GENOMIC DNA]</scope>
</reference>
<accession>A0A4Y2S1D9</accession>
<sequence length="173" mass="19500">MDWSSPSEGFCGLLPGRRRFTHSAYIISRLFSSFAREIPWLLSRSSTFIGGLLRPEATGRLGACQRMHDSQDPKGRSRLPQPPAFVQGWWDPPPPIGENLCISFTQRGIQQVDKLRSSENLRPISLHPSPQTEHNAVSYPRTRAQTAYNRSLLQFGPEKITELADWLILLASS</sequence>
<dbReference type="Proteomes" id="UP000499080">
    <property type="component" value="Unassembled WGS sequence"/>
</dbReference>